<dbReference type="Gene3D" id="2.60.40.10">
    <property type="entry name" value="Immunoglobulins"/>
    <property type="match status" value="1"/>
</dbReference>
<dbReference type="GeneTree" id="ENSGT01030000234557"/>
<dbReference type="PANTHER" id="PTHR19367:SF18">
    <property type="entry name" value="T CELL RECEPTOR ALPHA VARIABLE 16"/>
    <property type="match status" value="1"/>
</dbReference>
<reference evidence="9" key="1">
    <citation type="submission" date="2011-12" db="EMBL/GenBank/DDBJ databases">
        <title>The Draft Genome of Lepisosteus oculatus.</title>
        <authorList>
            <consortium name="The Broad Institute Genome Assembly &amp; Analysis Group"/>
            <consortium name="Computational R&amp;D Group"/>
            <consortium name="and Sequencing Platform"/>
            <person name="Di Palma F."/>
            <person name="Alfoldi J."/>
            <person name="Johnson J."/>
            <person name="Berlin A."/>
            <person name="Gnerre S."/>
            <person name="Jaffe D."/>
            <person name="MacCallum I."/>
            <person name="Young S."/>
            <person name="Walker B.J."/>
            <person name="Lander E.S."/>
            <person name="Lindblad-Toh K."/>
        </authorList>
    </citation>
    <scope>NUCLEOTIDE SEQUENCE [LARGE SCALE GENOMIC DNA]</scope>
</reference>
<proteinExistence type="predicted"/>
<dbReference type="Ensembl" id="ENSLOCT00000007207.1">
    <property type="protein sequence ID" value="ENSLOCP00000007199.1"/>
    <property type="gene ID" value="ENSLOCG00000005964.1"/>
</dbReference>
<evidence type="ECO:0000259" key="7">
    <source>
        <dbReference type="PROSITE" id="PS50835"/>
    </source>
</evidence>
<keyword evidence="4" id="KW-0393">Immunoglobulin domain</keyword>
<dbReference type="EMBL" id="AHAT01019588">
    <property type="status" value="NOT_ANNOTATED_CDS"/>
    <property type="molecule type" value="Genomic_DNA"/>
</dbReference>
<dbReference type="SMART" id="SM00409">
    <property type="entry name" value="IG"/>
    <property type="match status" value="1"/>
</dbReference>
<reference evidence="8" key="3">
    <citation type="submission" date="2025-09" db="UniProtKB">
        <authorList>
            <consortium name="Ensembl"/>
        </authorList>
    </citation>
    <scope>IDENTIFICATION</scope>
</reference>
<feature type="chain" id="PRO_5004868088" evidence="6">
    <location>
        <begin position="23"/>
        <end position="130"/>
    </location>
</feature>
<feature type="signal peptide" evidence="6">
    <location>
        <begin position="1"/>
        <end position="22"/>
    </location>
</feature>
<keyword evidence="3" id="KW-0675">Receptor</keyword>
<keyword evidence="2" id="KW-1064">Adaptive immunity</keyword>
<dbReference type="STRING" id="7918.ENSLOCP00000007199"/>
<dbReference type="GO" id="GO:0042101">
    <property type="term" value="C:T cell receptor complex"/>
    <property type="evidence" value="ECO:0007669"/>
    <property type="project" value="UniProtKB-KW"/>
</dbReference>
<keyword evidence="9" id="KW-1185">Reference proteome</keyword>
<evidence type="ECO:0000256" key="6">
    <source>
        <dbReference type="SAM" id="SignalP"/>
    </source>
</evidence>
<evidence type="ECO:0000256" key="1">
    <source>
        <dbReference type="ARBA" id="ARBA00022729"/>
    </source>
</evidence>
<dbReference type="InterPro" id="IPR007110">
    <property type="entry name" value="Ig-like_dom"/>
</dbReference>
<evidence type="ECO:0000256" key="3">
    <source>
        <dbReference type="ARBA" id="ARBA00023170"/>
    </source>
</evidence>
<keyword evidence="5" id="KW-1279">T cell receptor</keyword>
<dbReference type="OMA" id="YSECKGE"/>
<sequence>ALQIMEYKFLLTFAVVLVECGAEDTVTQSPESVNIAEGGEATLNCTYSTSSTSPSLFWYIQYRNDFPRIILQRDVSGYKDNAEGFKNRFDAELNPKSNAVPLTIGETALTDSAVYYCALRPPATKRYTRR</sequence>
<dbReference type="InterPro" id="IPR051287">
    <property type="entry name" value="TCR_variable_region"/>
</dbReference>
<evidence type="ECO:0000313" key="8">
    <source>
        <dbReference type="Ensembl" id="ENSLOCP00000007199.1"/>
    </source>
</evidence>
<name>W5MFP0_LEPOC</name>
<keyword evidence="5" id="KW-0391">Immunity</keyword>
<dbReference type="AlphaFoldDB" id="W5MFP0"/>
<dbReference type="Pfam" id="PF07686">
    <property type="entry name" value="V-set"/>
    <property type="match status" value="1"/>
</dbReference>
<evidence type="ECO:0000313" key="9">
    <source>
        <dbReference type="Proteomes" id="UP000018468"/>
    </source>
</evidence>
<accession>W5MFP0</accession>
<dbReference type="PROSITE" id="PS50835">
    <property type="entry name" value="IG_LIKE"/>
    <property type="match status" value="1"/>
</dbReference>
<keyword evidence="1 6" id="KW-0732">Signal</keyword>
<evidence type="ECO:0000256" key="4">
    <source>
        <dbReference type="ARBA" id="ARBA00023319"/>
    </source>
</evidence>
<dbReference type="GO" id="GO:0002250">
    <property type="term" value="P:adaptive immune response"/>
    <property type="evidence" value="ECO:0007669"/>
    <property type="project" value="UniProtKB-KW"/>
</dbReference>
<dbReference type="HOGENOM" id="CLU_077975_8_1_1"/>
<dbReference type="Bgee" id="ENSLOCG00000005964">
    <property type="expression patterns" value="Expressed in intestine and 8 other cell types or tissues"/>
</dbReference>
<dbReference type="SMART" id="SM00406">
    <property type="entry name" value="IGv"/>
    <property type="match status" value="1"/>
</dbReference>
<evidence type="ECO:0000256" key="2">
    <source>
        <dbReference type="ARBA" id="ARBA00023130"/>
    </source>
</evidence>
<organism evidence="8 9">
    <name type="scientific">Lepisosteus oculatus</name>
    <name type="common">Spotted gar</name>
    <dbReference type="NCBI Taxonomy" id="7918"/>
    <lineage>
        <taxon>Eukaryota</taxon>
        <taxon>Metazoa</taxon>
        <taxon>Chordata</taxon>
        <taxon>Craniata</taxon>
        <taxon>Vertebrata</taxon>
        <taxon>Euteleostomi</taxon>
        <taxon>Actinopterygii</taxon>
        <taxon>Neopterygii</taxon>
        <taxon>Holostei</taxon>
        <taxon>Semionotiformes</taxon>
        <taxon>Lepisosteidae</taxon>
        <taxon>Lepisosteus</taxon>
    </lineage>
</organism>
<dbReference type="InterPro" id="IPR036179">
    <property type="entry name" value="Ig-like_dom_sf"/>
</dbReference>
<feature type="domain" description="Ig-like" evidence="7">
    <location>
        <begin position="24"/>
        <end position="128"/>
    </location>
</feature>
<dbReference type="InterPro" id="IPR013783">
    <property type="entry name" value="Ig-like_fold"/>
</dbReference>
<dbReference type="Proteomes" id="UP000018468">
    <property type="component" value="Linkage group LG24"/>
</dbReference>
<dbReference type="InterPro" id="IPR013106">
    <property type="entry name" value="Ig_V-set"/>
</dbReference>
<dbReference type="InterPro" id="IPR003599">
    <property type="entry name" value="Ig_sub"/>
</dbReference>
<protein>
    <submittedName>
        <fullName evidence="8">T-cell receptor alpha/delta variable 22.0</fullName>
    </submittedName>
</protein>
<dbReference type="PANTHER" id="PTHR19367">
    <property type="entry name" value="T-CELL RECEPTOR ALPHA CHAIN V REGION"/>
    <property type="match status" value="1"/>
</dbReference>
<reference evidence="8" key="2">
    <citation type="submission" date="2025-08" db="UniProtKB">
        <authorList>
            <consortium name="Ensembl"/>
        </authorList>
    </citation>
    <scope>IDENTIFICATION</scope>
</reference>
<dbReference type="InParanoid" id="W5MFP0"/>
<evidence type="ECO:0000256" key="5">
    <source>
        <dbReference type="ARBA" id="ARBA00043266"/>
    </source>
</evidence>
<dbReference type="SUPFAM" id="SSF48726">
    <property type="entry name" value="Immunoglobulin"/>
    <property type="match status" value="1"/>
</dbReference>
<dbReference type="eggNOG" id="ENOG502S6PI">
    <property type="taxonomic scope" value="Eukaryota"/>
</dbReference>